<feature type="transmembrane region" description="Helical" evidence="1">
    <location>
        <begin position="114"/>
        <end position="132"/>
    </location>
</feature>
<gene>
    <name evidence="3" type="ORF">HQ394_08210</name>
</gene>
<dbReference type="Pfam" id="PF13386">
    <property type="entry name" value="DsbD_2"/>
    <property type="match status" value="1"/>
</dbReference>
<keyword evidence="4" id="KW-1185">Reference proteome</keyword>
<accession>A0A7H1N0S0</accession>
<keyword evidence="1" id="KW-0812">Transmembrane</keyword>
<keyword evidence="1" id="KW-0472">Membrane</keyword>
<protein>
    <submittedName>
        <fullName evidence="3">Sulfite exporter TauE/SafE family protein</fullName>
    </submittedName>
</protein>
<reference evidence="3 4" key="1">
    <citation type="submission" date="2020-05" db="EMBL/GenBank/DDBJ databases">
        <title>Complete closed genome sequence of Defluviicoccus vanus.</title>
        <authorList>
            <person name="Bessarab I."/>
            <person name="Arumugam K."/>
            <person name="Maszenan A.M."/>
            <person name="Seviour R.J."/>
            <person name="Williams R.B."/>
        </authorList>
    </citation>
    <scope>NUCLEOTIDE SEQUENCE [LARGE SCALE GENOMIC DNA]</scope>
    <source>
        <strain evidence="3 4">Ben 114</strain>
    </source>
</reference>
<evidence type="ECO:0000259" key="2">
    <source>
        <dbReference type="Pfam" id="PF13386"/>
    </source>
</evidence>
<dbReference type="PANTHER" id="PTHR42208:SF1">
    <property type="entry name" value="HEAVY METAL TRANSPORTER"/>
    <property type="match status" value="1"/>
</dbReference>
<organism evidence="3 4">
    <name type="scientific">Defluviicoccus vanus</name>
    <dbReference type="NCBI Taxonomy" id="111831"/>
    <lineage>
        <taxon>Bacteria</taxon>
        <taxon>Pseudomonadati</taxon>
        <taxon>Pseudomonadota</taxon>
        <taxon>Alphaproteobacteria</taxon>
        <taxon>Rhodospirillales</taxon>
        <taxon>Rhodospirillaceae</taxon>
        <taxon>Defluviicoccus</taxon>
    </lineage>
</organism>
<dbReference type="AlphaFoldDB" id="A0A7H1N0S0"/>
<evidence type="ECO:0000313" key="4">
    <source>
        <dbReference type="Proteomes" id="UP000516369"/>
    </source>
</evidence>
<dbReference type="Proteomes" id="UP000516369">
    <property type="component" value="Chromosome"/>
</dbReference>
<proteinExistence type="predicted"/>
<feature type="domain" description="Urease accessory protein UreH-like transmembrane" evidence="2">
    <location>
        <begin position="34"/>
        <end position="241"/>
    </location>
</feature>
<dbReference type="PANTHER" id="PTHR42208">
    <property type="entry name" value="HEAVY METAL TRANSPORTER-RELATED"/>
    <property type="match status" value="1"/>
</dbReference>
<dbReference type="InterPro" id="IPR039447">
    <property type="entry name" value="UreH-like_TM_dom"/>
</dbReference>
<sequence>MSVDDPQLLSSLLAAGVAHCRVTVTTHAGLLGSLFLAGLVGSTTHCVGMCGPFVLSQTVARLEAVPASQLSEFSRLRGAALLPYHLGRATTYTFLGTLAATFAGGFAALAQVRWLSAVLLLVAALFFLAYSLRRLPRRWSSAGGGWWARRVEPMVRPLFARPVGWRGYLLGVVLGFIPCGLLYGALTAAAASGGTLAGAAAMLAFTAGTFPALLAVGLAGHVVGSQWRGMALRVAPALMLLNAAALSYLAWQIIA</sequence>
<feature type="transmembrane region" description="Helical" evidence="1">
    <location>
        <begin position="89"/>
        <end position="108"/>
    </location>
</feature>
<feature type="transmembrane region" description="Helical" evidence="1">
    <location>
        <begin position="30"/>
        <end position="55"/>
    </location>
</feature>
<dbReference type="EMBL" id="CP053923">
    <property type="protein sequence ID" value="QNT69306.1"/>
    <property type="molecule type" value="Genomic_DNA"/>
</dbReference>
<evidence type="ECO:0000313" key="3">
    <source>
        <dbReference type="EMBL" id="QNT69306.1"/>
    </source>
</evidence>
<evidence type="ECO:0000256" key="1">
    <source>
        <dbReference type="SAM" id="Phobius"/>
    </source>
</evidence>
<name>A0A7H1N0S0_9PROT</name>
<keyword evidence="1" id="KW-1133">Transmembrane helix</keyword>
<feature type="transmembrane region" description="Helical" evidence="1">
    <location>
        <begin position="168"/>
        <end position="190"/>
    </location>
</feature>
<feature type="transmembrane region" description="Helical" evidence="1">
    <location>
        <begin position="231"/>
        <end position="254"/>
    </location>
</feature>
<dbReference type="KEGG" id="dvn:HQ394_08210"/>
<feature type="transmembrane region" description="Helical" evidence="1">
    <location>
        <begin position="196"/>
        <end position="219"/>
    </location>
</feature>